<protein>
    <recommendedName>
        <fullName evidence="2">PMI1/PMIR1-2 C-terminal domain-containing protein</fullName>
    </recommendedName>
</protein>
<reference evidence="3 4" key="1">
    <citation type="journal article" date="2020" name="Nat. Food">
        <title>A phased Vanilla planifolia genome enables genetic improvement of flavour and production.</title>
        <authorList>
            <person name="Hasing T."/>
            <person name="Tang H."/>
            <person name="Brym M."/>
            <person name="Khazi F."/>
            <person name="Huang T."/>
            <person name="Chambers A.H."/>
        </authorList>
    </citation>
    <scope>NUCLEOTIDE SEQUENCE [LARGE SCALE GENOMIC DNA]</scope>
    <source>
        <tissue evidence="3">Leaf</tissue>
    </source>
</reference>
<name>A0A835V6U4_VANPL</name>
<feature type="domain" description="PMI1/PMIR1-2 C-terminal" evidence="2">
    <location>
        <begin position="417"/>
        <end position="566"/>
    </location>
</feature>
<evidence type="ECO:0000259" key="2">
    <source>
        <dbReference type="Pfam" id="PF21745"/>
    </source>
</evidence>
<feature type="compositionally biased region" description="Low complexity" evidence="1">
    <location>
        <begin position="179"/>
        <end position="198"/>
    </location>
</feature>
<dbReference type="OrthoDB" id="264917at2759"/>
<evidence type="ECO:0000313" key="3">
    <source>
        <dbReference type="EMBL" id="KAG0485905.1"/>
    </source>
</evidence>
<keyword evidence="4" id="KW-1185">Reference proteome</keyword>
<dbReference type="Pfam" id="PF21745">
    <property type="entry name" value="PMI1_PMIR1-2_C"/>
    <property type="match status" value="1"/>
</dbReference>
<evidence type="ECO:0000256" key="1">
    <source>
        <dbReference type="SAM" id="MobiDB-lite"/>
    </source>
</evidence>
<dbReference type="InterPro" id="IPR048972">
    <property type="entry name" value="PMI1_PMIR1-2_C"/>
</dbReference>
<dbReference type="InterPro" id="IPR039614">
    <property type="entry name" value="PMI1-like"/>
</dbReference>
<dbReference type="PANTHER" id="PTHR33414">
    <property type="entry name" value="PROTEIN PLASTID MOVEMENT IMPAIRED 1-RELATED 1"/>
    <property type="match status" value="1"/>
</dbReference>
<gene>
    <name evidence="3" type="ORF">HPP92_009984</name>
</gene>
<dbReference type="AlphaFoldDB" id="A0A835V6U4"/>
<evidence type="ECO:0000313" key="4">
    <source>
        <dbReference type="Proteomes" id="UP000636800"/>
    </source>
</evidence>
<comment type="caution">
    <text evidence="3">The sequence shown here is derived from an EMBL/GenBank/DDBJ whole genome shotgun (WGS) entry which is preliminary data.</text>
</comment>
<dbReference type="Proteomes" id="UP000636800">
    <property type="component" value="Unassembled WGS sequence"/>
</dbReference>
<dbReference type="EMBL" id="JADCNL010000004">
    <property type="protein sequence ID" value="KAG0485905.1"/>
    <property type="molecule type" value="Genomic_DNA"/>
</dbReference>
<accession>A0A835V6U4</accession>
<feature type="region of interest" description="Disordered" evidence="1">
    <location>
        <begin position="164"/>
        <end position="202"/>
    </location>
</feature>
<organism evidence="3 4">
    <name type="scientific">Vanilla planifolia</name>
    <name type="common">Vanilla</name>
    <dbReference type="NCBI Taxonomy" id="51239"/>
    <lineage>
        <taxon>Eukaryota</taxon>
        <taxon>Viridiplantae</taxon>
        <taxon>Streptophyta</taxon>
        <taxon>Embryophyta</taxon>
        <taxon>Tracheophyta</taxon>
        <taxon>Spermatophyta</taxon>
        <taxon>Magnoliopsida</taxon>
        <taxon>Liliopsida</taxon>
        <taxon>Asparagales</taxon>
        <taxon>Orchidaceae</taxon>
        <taxon>Vanilloideae</taxon>
        <taxon>Vanilleae</taxon>
        <taxon>Vanilla</taxon>
    </lineage>
</organism>
<dbReference type="PANTHER" id="PTHR33414:SF2">
    <property type="entry name" value="PROTEIN PLASTID MOVEMENT IMPAIRED 1"/>
    <property type="match status" value="1"/>
</dbReference>
<proteinExistence type="predicted"/>
<sequence>MADADNNKLLQELDALSQTLYQAHTARRTASLALPRSSDAVQTMPARVVQGVADFEETLFIRSHVYCTGGGSSRKALKFEPRPFLVFATAIEAPELDFGRSTVDLSLLVMEGMEKNLEGSRIRQWDAVFGLFGKASGGQLVLKLGFQIMEDGGIGIYNQPTEAPGGVSSKGMARKHSKSSFSISSPKAARPAPSSTPSKENSVLQLQRIEEFNLDDGPALPPPSKHETEAKAYELDIPEYEVEDKGVEGPLEREEAVEVDSNKATDEASVSSEVVNKVVLDSAHLVRLTELDSIAQQIKALESMMTEEDEGQGGEDASNLYIAPLKENTQQLDADEESVTREFLQLLELEGDREDVKYKAFSNSLKSPDAESHNSETKSYLSDLGKGLGPVVQTRDGGYLASMNPLETEIARRELPKLAVQISRPIVLTDKNSTTGCELFQKLAAKGLEELGAKLLTLTAMDELVGKTPEQIAFEGIASAIVSGRKKEMATSAAAKSIEILKSMAAAMNEGRKERILTGIWNLKEEPLASLEEVLCFSLQKLESMAVEALKVQAGVAEEEASFDVSPISEGERGWLLNSAEPLDKWTEKGNGKVEGTILLVIFQLRDPLRRFEAVGAPLIAMVKASKAGDGGMGKEEGFKLASLHVGGMKLRQGKKRSYWDGEKQRLTAMQWLVGYGLAKAGRKMKLGEVGGVGKDAIWSLSSRVMADMWLKSTRNPDVRLLEQ</sequence>